<evidence type="ECO:0008006" key="5">
    <source>
        <dbReference type="Google" id="ProtNLM"/>
    </source>
</evidence>
<protein>
    <recommendedName>
        <fullName evidence="5">Lipoprotein</fullName>
    </recommendedName>
</protein>
<dbReference type="PROSITE" id="PS51257">
    <property type="entry name" value="PROKAR_LIPOPROTEIN"/>
    <property type="match status" value="1"/>
</dbReference>
<evidence type="ECO:0000313" key="4">
    <source>
        <dbReference type="Proteomes" id="UP000572007"/>
    </source>
</evidence>
<keyword evidence="2" id="KW-0472">Membrane</keyword>
<feature type="region of interest" description="Disordered" evidence="1">
    <location>
        <begin position="122"/>
        <end position="143"/>
    </location>
</feature>
<comment type="caution">
    <text evidence="3">The sequence shown here is derived from an EMBL/GenBank/DDBJ whole genome shotgun (WGS) entry which is preliminary data.</text>
</comment>
<sequence>MIFRIANIPAKRAVISACISVALTLLVGCGGFVSVGRTDGKPLIEASTSPELVQEAANYGDWIIPDGTKVLLAKRAGERIDRYLLVLEATPEQLASMLAMSNFEQPLEIFTPPMPPRFEHIAGPDLNSSPRISRAEERYTSRSNEHMERSVYVDERTPTLRIVHLDFLGS</sequence>
<organism evidence="3 4">
    <name type="scientific">Nocardia coubleae</name>
    <dbReference type="NCBI Taxonomy" id="356147"/>
    <lineage>
        <taxon>Bacteria</taxon>
        <taxon>Bacillati</taxon>
        <taxon>Actinomycetota</taxon>
        <taxon>Actinomycetes</taxon>
        <taxon>Mycobacteriales</taxon>
        <taxon>Nocardiaceae</taxon>
        <taxon>Nocardia</taxon>
    </lineage>
</organism>
<dbReference type="Proteomes" id="UP000572007">
    <property type="component" value="Unassembled WGS sequence"/>
</dbReference>
<dbReference type="EMBL" id="JAAXOM010000007">
    <property type="protein sequence ID" value="NKX90620.1"/>
    <property type="molecule type" value="Genomic_DNA"/>
</dbReference>
<keyword evidence="4" id="KW-1185">Reference proteome</keyword>
<feature type="transmembrane region" description="Helical" evidence="2">
    <location>
        <begin position="12"/>
        <end position="33"/>
    </location>
</feature>
<proteinExistence type="predicted"/>
<feature type="compositionally biased region" description="Basic and acidic residues" evidence="1">
    <location>
        <begin position="133"/>
        <end position="143"/>
    </location>
</feature>
<accession>A0A846WDI5</accession>
<gene>
    <name evidence="3" type="ORF">HGA10_25365</name>
</gene>
<dbReference type="RefSeq" id="WP_067641376.1">
    <property type="nucleotide sequence ID" value="NZ_JAAXOM010000007.1"/>
</dbReference>
<evidence type="ECO:0000256" key="2">
    <source>
        <dbReference type="SAM" id="Phobius"/>
    </source>
</evidence>
<keyword evidence="2" id="KW-1133">Transmembrane helix</keyword>
<evidence type="ECO:0000256" key="1">
    <source>
        <dbReference type="SAM" id="MobiDB-lite"/>
    </source>
</evidence>
<dbReference type="AlphaFoldDB" id="A0A846WDI5"/>
<reference evidence="3 4" key="1">
    <citation type="submission" date="2020-04" db="EMBL/GenBank/DDBJ databases">
        <title>MicrobeNet Type strains.</title>
        <authorList>
            <person name="Nicholson A.C."/>
        </authorList>
    </citation>
    <scope>NUCLEOTIDE SEQUENCE [LARGE SCALE GENOMIC DNA]</scope>
    <source>
        <strain evidence="3 4">DSM 44960</strain>
    </source>
</reference>
<name>A0A846WDI5_9NOCA</name>
<evidence type="ECO:0000313" key="3">
    <source>
        <dbReference type="EMBL" id="NKX90620.1"/>
    </source>
</evidence>
<keyword evidence="2" id="KW-0812">Transmembrane</keyword>